<name>A0ABY6NZM3_9NOCA</name>
<dbReference type="Proteomes" id="UP001164965">
    <property type="component" value="Chromosome"/>
</dbReference>
<proteinExistence type="predicted"/>
<sequence length="143" mass="14309">MTPAPVVAAQLTRRLTVLGATSTLVGLGLTAAPSARAFGLQTAAWGVVDLAIAGVGAARSSTPPTARRLRTVLLVNAALDVGYLAVGTQLAVRRPGFGGRLGPAAARGHGTAVVVQGLALLVLDLAHARRISPAAPAAGEPRR</sequence>
<reference evidence="1" key="1">
    <citation type="submission" date="2022-10" db="EMBL/GenBank/DDBJ databases">
        <title>Rhodococcus sp.75.</title>
        <authorList>
            <person name="Sun M."/>
        </authorList>
    </citation>
    <scope>NUCLEOTIDE SEQUENCE</scope>
    <source>
        <strain evidence="1">75</strain>
    </source>
</reference>
<dbReference type="InterPro" id="IPR054261">
    <property type="entry name" value="DUF6992"/>
</dbReference>
<dbReference type="RefSeq" id="WP_265382844.1">
    <property type="nucleotide sequence ID" value="NZ_CP110615.1"/>
</dbReference>
<evidence type="ECO:0000313" key="2">
    <source>
        <dbReference type="Proteomes" id="UP001164965"/>
    </source>
</evidence>
<accession>A0ABY6NZM3</accession>
<protein>
    <submittedName>
        <fullName evidence="1">Uncharacterized protein</fullName>
    </submittedName>
</protein>
<dbReference type="EMBL" id="CP110615">
    <property type="protein sequence ID" value="UZJ24738.1"/>
    <property type="molecule type" value="Genomic_DNA"/>
</dbReference>
<gene>
    <name evidence="1" type="ORF">RHODO2019_16765</name>
</gene>
<organism evidence="1 2">
    <name type="scientific">Rhodococcus antarcticus</name>
    <dbReference type="NCBI Taxonomy" id="2987751"/>
    <lineage>
        <taxon>Bacteria</taxon>
        <taxon>Bacillati</taxon>
        <taxon>Actinomycetota</taxon>
        <taxon>Actinomycetes</taxon>
        <taxon>Mycobacteriales</taxon>
        <taxon>Nocardiaceae</taxon>
        <taxon>Rhodococcus</taxon>
    </lineage>
</organism>
<dbReference type="Pfam" id="PF22503">
    <property type="entry name" value="DUF6992"/>
    <property type="match status" value="1"/>
</dbReference>
<evidence type="ECO:0000313" key="1">
    <source>
        <dbReference type="EMBL" id="UZJ24738.1"/>
    </source>
</evidence>
<keyword evidence="2" id="KW-1185">Reference proteome</keyword>